<dbReference type="InterPro" id="IPR036388">
    <property type="entry name" value="WH-like_DNA-bd_sf"/>
</dbReference>
<dbReference type="Gene3D" id="3.30.420.40">
    <property type="match status" value="2"/>
</dbReference>
<dbReference type="RefSeq" id="WP_046509489.1">
    <property type="nucleotide sequence ID" value="NZ_LANI01000027.1"/>
</dbReference>
<dbReference type="PANTHER" id="PTHR18964:SF149">
    <property type="entry name" value="BIFUNCTIONAL UDP-N-ACETYLGLUCOSAMINE 2-EPIMERASE_N-ACETYLMANNOSAMINE KINASE"/>
    <property type="match status" value="1"/>
</dbReference>
<reference evidence="2 3" key="1">
    <citation type="submission" date="2015-03" db="EMBL/GenBank/DDBJ databases">
        <title>Genome sequence of Kiloniella sp. P1-1, isolated from the gut microflora of Pacific white shrimp, Penaeus vannamei.</title>
        <authorList>
            <person name="Shao Z."/>
            <person name="Wang L."/>
            <person name="Li X."/>
        </authorList>
    </citation>
    <scope>NUCLEOTIDE SEQUENCE [LARGE SCALE GENOMIC DNA]</scope>
    <source>
        <strain evidence="2 3">P1-1</strain>
    </source>
</reference>
<comment type="caution">
    <text evidence="2">The sequence shown here is derived from an EMBL/GenBank/DDBJ whole genome shotgun (WGS) entry which is preliminary data.</text>
</comment>
<dbReference type="AlphaFoldDB" id="A0A0M2R1J7"/>
<sequence length="413" mass="45620">MPPKGTNLEQTKAHNLRLVLSEVLSNDEISRADIAKRTGLTRQTISNLVENLLHSGMLAEGKYKKGGTGKPSRILQISPTAAFSIGIRIELNKIVISLVDLSGNLINSTQINVTYVTDEDVIRLIEPLCLDVLRKTDTDIKRVLGIGIIMAEKDDRNQRHANSVFTTDPKNIAELLYKELDIPTFLETAAAAAALAEFLQGSARNFRNFIYLFIGPDLSAGLMVDGKIYGGRSARAGSIGHLVVNINGPICTCGNPGCLNGYISLESLAVHLQKQDKKARDPYDVFLDIVPNDPKVISWLEQHAEYFRIGINSLENLYDPETIILGGDCPDWFLETIIRVSRPFMRSISERGERDLPRVIKSPHADQMVQKGAATLPIHAALGEENAAYKSQAQFGTSYKRLSELLGHYINEK</sequence>
<evidence type="ECO:0008006" key="4">
    <source>
        <dbReference type="Google" id="ProtNLM"/>
    </source>
</evidence>
<evidence type="ECO:0000313" key="2">
    <source>
        <dbReference type="EMBL" id="KKJ75742.1"/>
    </source>
</evidence>
<keyword evidence="3" id="KW-1185">Reference proteome</keyword>
<dbReference type="Pfam" id="PF00480">
    <property type="entry name" value="ROK"/>
    <property type="match status" value="1"/>
</dbReference>
<dbReference type="InterPro" id="IPR043129">
    <property type="entry name" value="ATPase_NBD"/>
</dbReference>
<dbReference type="Gene3D" id="1.10.10.10">
    <property type="entry name" value="Winged helix-like DNA-binding domain superfamily/Winged helix DNA-binding domain"/>
    <property type="match status" value="1"/>
</dbReference>
<dbReference type="InterPro" id="IPR036390">
    <property type="entry name" value="WH_DNA-bd_sf"/>
</dbReference>
<dbReference type="SUPFAM" id="SSF53067">
    <property type="entry name" value="Actin-like ATPase domain"/>
    <property type="match status" value="1"/>
</dbReference>
<dbReference type="InterPro" id="IPR000600">
    <property type="entry name" value="ROK"/>
</dbReference>
<dbReference type="EMBL" id="LANI01000027">
    <property type="protein sequence ID" value="KKJ75742.1"/>
    <property type="molecule type" value="Genomic_DNA"/>
</dbReference>
<dbReference type="SUPFAM" id="SSF46785">
    <property type="entry name" value="Winged helix' DNA-binding domain"/>
    <property type="match status" value="1"/>
</dbReference>
<protein>
    <recommendedName>
        <fullName evidence="4">HTH marR-type domain-containing protein</fullName>
    </recommendedName>
</protein>
<comment type="similarity">
    <text evidence="1">Belongs to the ROK (NagC/XylR) family.</text>
</comment>
<dbReference type="Proteomes" id="UP000034491">
    <property type="component" value="Unassembled WGS sequence"/>
</dbReference>
<dbReference type="Pfam" id="PF13412">
    <property type="entry name" value="HTH_24"/>
    <property type="match status" value="1"/>
</dbReference>
<evidence type="ECO:0000256" key="1">
    <source>
        <dbReference type="ARBA" id="ARBA00006479"/>
    </source>
</evidence>
<proteinExistence type="inferred from homology"/>
<dbReference type="STRING" id="1549748.WH95_16850"/>
<organism evidence="2 3">
    <name type="scientific">Kiloniella litopenaei</name>
    <dbReference type="NCBI Taxonomy" id="1549748"/>
    <lineage>
        <taxon>Bacteria</taxon>
        <taxon>Pseudomonadati</taxon>
        <taxon>Pseudomonadota</taxon>
        <taxon>Alphaproteobacteria</taxon>
        <taxon>Rhodospirillales</taxon>
        <taxon>Kiloniellaceae</taxon>
        <taxon>Kiloniella</taxon>
    </lineage>
</organism>
<gene>
    <name evidence="2" type="ORF">WH95_16850</name>
</gene>
<name>A0A0M2R1J7_9PROT</name>
<dbReference type="OrthoDB" id="49685at2"/>
<dbReference type="PANTHER" id="PTHR18964">
    <property type="entry name" value="ROK (REPRESSOR, ORF, KINASE) FAMILY"/>
    <property type="match status" value="1"/>
</dbReference>
<evidence type="ECO:0000313" key="3">
    <source>
        <dbReference type="Proteomes" id="UP000034491"/>
    </source>
</evidence>
<accession>A0A0M2R1J7</accession>